<keyword evidence="4 10" id="KW-0812">Transmembrane</keyword>
<dbReference type="CDD" id="cd20805">
    <property type="entry name" value="C1_DGK_rpt2"/>
    <property type="match status" value="1"/>
</dbReference>
<dbReference type="Pfam" id="PF00664">
    <property type="entry name" value="ABC_membrane"/>
    <property type="match status" value="2"/>
</dbReference>
<dbReference type="Gene3D" id="3.40.50.300">
    <property type="entry name" value="P-loop containing nucleotide triphosphate hydrolases"/>
    <property type="match status" value="2"/>
</dbReference>
<feature type="domain" description="ABC transmembrane type-1" evidence="12">
    <location>
        <begin position="279"/>
        <end position="561"/>
    </location>
</feature>
<dbReference type="Pfam" id="PF00005">
    <property type="entry name" value="ABC_tran"/>
    <property type="match status" value="2"/>
</dbReference>
<dbReference type="GO" id="GO:0016887">
    <property type="term" value="F:ATP hydrolysis activity"/>
    <property type="evidence" value="ECO:0007669"/>
    <property type="project" value="InterPro"/>
</dbReference>
<evidence type="ECO:0000256" key="6">
    <source>
        <dbReference type="ARBA" id="ARBA00022741"/>
    </source>
</evidence>
<dbReference type="InterPro" id="IPR011527">
    <property type="entry name" value="ABC1_TM_dom"/>
</dbReference>
<dbReference type="SMART" id="SM00382">
    <property type="entry name" value="AAA"/>
    <property type="match status" value="2"/>
</dbReference>
<evidence type="ECO:0000256" key="2">
    <source>
        <dbReference type="ARBA" id="ARBA00009726"/>
    </source>
</evidence>
<name>A0A8X6NE28_NEPPI</name>
<evidence type="ECO:0000313" key="14">
    <source>
        <dbReference type="Proteomes" id="UP000887013"/>
    </source>
</evidence>
<dbReference type="CDD" id="cd03244">
    <property type="entry name" value="ABCC_MRP_domain2"/>
    <property type="match status" value="1"/>
</dbReference>
<feature type="domain" description="ABC transporter" evidence="11">
    <location>
        <begin position="1222"/>
        <end position="1456"/>
    </location>
</feature>
<comment type="subcellular location">
    <subcellularLocation>
        <location evidence="1">Vacuole membrane</location>
        <topology evidence="1">Multi-pass membrane protein</topology>
    </subcellularLocation>
</comment>
<feature type="transmembrane region" description="Helical" evidence="10">
    <location>
        <begin position="168"/>
        <end position="188"/>
    </location>
</feature>
<dbReference type="PANTHER" id="PTHR24223:SF443">
    <property type="entry name" value="MULTIDRUG-RESISTANCE LIKE PROTEIN 1, ISOFORM I"/>
    <property type="match status" value="1"/>
</dbReference>
<feature type="domain" description="ABC transporter" evidence="11">
    <location>
        <begin position="593"/>
        <end position="817"/>
    </location>
</feature>
<feature type="transmembrane region" description="Helical" evidence="10">
    <location>
        <begin position="947"/>
        <end position="971"/>
    </location>
</feature>
<evidence type="ECO:0000256" key="3">
    <source>
        <dbReference type="ARBA" id="ARBA00022448"/>
    </source>
</evidence>
<feature type="transmembrane region" description="Helical" evidence="10">
    <location>
        <begin position="1043"/>
        <end position="1058"/>
    </location>
</feature>
<feature type="transmembrane region" description="Helical" evidence="10">
    <location>
        <begin position="102"/>
        <end position="121"/>
    </location>
</feature>
<sequence>MNGNFCSDQFWDVNQTWNNQVPQFSTCFEDTVLISLPCLLYCLILFINLCHLPCPLSENALPWTWLNISKICFSFSLLTLSCVWCGLTIHDIVCGLDVPYSLLMSSCSRIAIFFMVTITMLKHRICGVTTSLALSTFWLIFSLCSILLYRSIFIRYFYSGSEVPLEVFIMNMLFYPIIFFQLILSVFADRKKFSLLEESNIMNEVSFLTNISFLWFMRLIYKSRKKLLVVEDLFYSSVHLTAKVVYASFEKHWKYYLLPEKHPDISLTWALVKAFWPWILGTIVLDLVFLVFILIPSLLLDRIIDFTKDDFYSWRGYFYAVLIFLTDFVGKITLNNSVNTMSFTCIQLQSSLMGALFRKNLRMSTAARKDYPSGTLMSLLTVDVKRVQWFTMQFSTLISAPLRILVIVYIMWQYIGISTLAGVAVIVVLFPISYFVSRVGWKYSDKQMEVKDVRLKLMNEILNGIKILKLYAWEIPFAGRVTNARKDEMKWIRYSFYTYVVTSFIYYCAPFAVSVATFATFLLKDRKNILDPTKAFVTLTLMEQLRYALFELPDAVAYLIQCNISLKRLKKYFSCENKDDKVVGNNPVQGEAMTIKNASFSWTTDSDCVLKNINLHVPQGKLIAVIGPVGSGKSSLLSSILGEMYKMSGSVDIKGSVAYVPQVNWVLNRSLKDNVLLVKHMVEEKYNKILDLCCLRADLEILPAGDATEIGEKGVNLSGGQKLRVNLAQAVYQDKDVYLLDDPLSAVDVHVRKSLFNDIIGNNGLLQNKTRILVTHDVSVLRNVDMIVSMKDGEVDEIGSYNDLMSKKGSFASFVEEHSNMKDTEEIASENERISISRLNSKDSAASRDNESGAGDQLVINAAKCLEDEVKYRLTGEENMEVGGVNRLIYWNYAKQMGLHFCIAGALGYFLYATFEASANIWLSKWSSDVSYNRTHDAASTMWRLSIYGILGTAQVSSSFLGTLLLVFGATRASERYHKFMLDSVMKSPMHFFDATPVGRIINRFTTDLEILDNQIIYRIEGWYNCIFSTAASFFIIGMNTPIFLSSLIPLGAIYYFIQKQHLNTFRQIKRLESTGRSPIYSLFMESIQGVSSITAYGVQKDFIQTFEEKLDRYCVCVFNTFSCNRWLAFCLNTLGSVIILIATLLAIQNRHMLGPAVVGLIVTYSLTVTEALKWLVRMNAELEDKSIAVERVNEFCHLNSEAPWDLSCDGLSNDWPENGRISFDDYSTRYRENLDLVLKEVNLSIEASEKVGIIGRTGAGKSSITLALFRIIEPVSGTISIDNIDISKIGLHNLRSKLTIIPQDPVLFTGTLRMNLDPNNEHSDDEIWESLEQSYLKTFVSNLTETLQYNIEEGGSNLSAGQRQLVCLARALLKNSKILVLDEATASVDMETDSLIQNTIRTAFNDRTVITIAHRINTVLDYDKIVVLENGNIVEIGNPANLLENQNSRFFLMNKEAGLI</sequence>
<evidence type="ECO:0000259" key="11">
    <source>
        <dbReference type="PROSITE" id="PS50893"/>
    </source>
</evidence>
<dbReference type="EMBL" id="BMAW01056905">
    <property type="protein sequence ID" value="GFT08243.1"/>
    <property type="molecule type" value="Genomic_DNA"/>
</dbReference>
<dbReference type="PROSITE" id="PS50893">
    <property type="entry name" value="ABC_TRANSPORTER_2"/>
    <property type="match status" value="2"/>
</dbReference>
<comment type="caution">
    <text evidence="13">The sequence shown here is derived from an EMBL/GenBank/DDBJ whole genome shotgun (WGS) entry which is preliminary data.</text>
</comment>
<organism evidence="13 14">
    <name type="scientific">Nephila pilipes</name>
    <name type="common">Giant wood spider</name>
    <name type="synonym">Nephila maculata</name>
    <dbReference type="NCBI Taxonomy" id="299642"/>
    <lineage>
        <taxon>Eukaryota</taxon>
        <taxon>Metazoa</taxon>
        <taxon>Ecdysozoa</taxon>
        <taxon>Arthropoda</taxon>
        <taxon>Chelicerata</taxon>
        <taxon>Arachnida</taxon>
        <taxon>Araneae</taxon>
        <taxon>Araneomorphae</taxon>
        <taxon>Entelegynae</taxon>
        <taxon>Araneoidea</taxon>
        <taxon>Nephilidae</taxon>
        <taxon>Nephila</taxon>
    </lineage>
</organism>
<protein>
    <submittedName>
        <fullName evidence="13">Multidrug resistance-associated protein 1</fullName>
    </submittedName>
</protein>
<feature type="transmembrane region" description="Helical" evidence="10">
    <location>
        <begin position="128"/>
        <end position="148"/>
    </location>
</feature>
<dbReference type="SUPFAM" id="SSF52540">
    <property type="entry name" value="P-loop containing nucleoside triphosphate hydrolases"/>
    <property type="match status" value="2"/>
</dbReference>
<dbReference type="InterPro" id="IPR027417">
    <property type="entry name" value="P-loop_NTPase"/>
</dbReference>
<evidence type="ECO:0000259" key="12">
    <source>
        <dbReference type="PROSITE" id="PS50929"/>
    </source>
</evidence>
<dbReference type="GO" id="GO:0005524">
    <property type="term" value="F:ATP binding"/>
    <property type="evidence" value="ECO:0007669"/>
    <property type="project" value="UniProtKB-KW"/>
</dbReference>
<reference evidence="13" key="1">
    <citation type="submission" date="2020-08" db="EMBL/GenBank/DDBJ databases">
        <title>Multicomponent nature underlies the extraordinary mechanical properties of spider dragline silk.</title>
        <authorList>
            <person name="Kono N."/>
            <person name="Nakamura H."/>
            <person name="Mori M."/>
            <person name="Yoshida Y."/>
            <person name="Ohtoshi R."/>
            <person name="Malay A.D."/>
            <person name="Moran D.A.P."/>
            <person name="Tomita M."/>
            <person name="Numata K."/>
            <person name="Arakawa K."/>
        </authorList>
    </citation>
    <scope>NUCLEOTIDE SEQUENCE</scope>
</reference>
<evidence type="ECO:0000256" key="7">
    <source>
        <dbReference type="ARBA" id="ARBA00022840"/>
    </source>
</evidence>
<evidence type="ECO:0000313" key="13">
    <source>
        <dbReference type="EMBL" id="GFT08243.1"/>
    </source>
</evidence>
<keyword evidence="9 10" id="KW-0472">Membrane</keyword>
<dbReference type="FunFam" id="1.20.1560.10:FF:000063">
    <property type="entry name" value="Multidrug resistance protein ABC transporter"/>
    <property type="match status" value="1"/>
</dbReference>
<dbReference type="CDD" id="cd18603">
    <property type="entry name" value="ABC_6TM_MRP1_2_3_6_D2_like"/>
    <property type="match status" value="1"/>
</dbReference>
<dbReference type="FunFam" id="3.40.50.300:FF:000074">
    <property type="entry name" value="Multidrug resistance-associated protein 5 isoform 1"/>
    <property type="match status" value="1"/>
</dbReference>
<evidence type="ECO:0000256" key="1">
    <source>
        <dbReference type="ARBA" id="ARBA00004128"/>
    </source>
</evidence>
<feature type="transmembrane region" description="Helical" evidence="10">
    <location>
        <begin position="418"/>
        <end position="436"/>
    </location>
</feature>
<dbReference type="SUPFAM" id="SSF90123">
    <property type="entry name" value="ABC transporter transmembrane region"/>
    <property type="match status" value="2"/>
</dbReference>
<evidence type="ECO:0000256" key="8">
    <source>
        <dbReference type="ARBA" id="ARBA00022989"/>
    </source>
</evidence>
<feature type="domain" description="ABC transmembrane type-1" evidence="12">
    <location>
        <begin position="903"/>
        <end position="1185"/>
    </location>
</feature>
<dbReference type="PROSITE" id="PS00211">
    <property type="entry name" value="ABC_TRANSPORTER_1"/>
    <property type="match status" value="1"/>
</dbReference>
<dbReference type="InterPro" id="IPR050173">
    <property type="entry name" value="ABC_transporter_C-like"/>
</dbReference>
<dbReference type="InterPro" id="IPR017871">
    <property type="entry name" value="ABC_transporter-like_CS"/>
</dbReference>
<dbReference type="InterPro" id="IPR003439">
    <property type="entry name" value="ABC_transporter-like_ATP-bd"/>
</dbReference>
<keyword evidence="6" id="KW-0547">Nucleotide-binding</keyword>
<keyword evidence="8 10" id="KW-1133">Transmembrane helix</keyword>
<dbReference type="GO" id="GO:0005774">
    <property type="term" value="C:vacuolar membrane"/>
    <property type="evidence" value="ECO:0007669"/>
    <property type="project" value="UniProtKB-SubCell"/>
</dbReference>
<keyword evidence="7" id="KW-0067">ATP-binding</keyword>
<keyword evidence="5" id="KW-0677">Repeat</keyword>
<feature type="transmembrane region" description="Helical" evidence="10">
    <location>
        <begin position="897"/>
        <end position="915"/>
    </location>
</feature>
<evidence type="ECO:0000256" key="4">
    <source>
        <dbReference type="ARBA" id="ARBA00022692"/>
    </source>
</evidence>
<dbReference type="PROSITE" id="PS50929">
    <property type="entry name" value="ABC_TM1F"/>
    <property type="match status" value="2"/>
</dbReference>
<feature type="transmembrane region" description="Helical" evidence="10">
    <location>
        <begin position="394"/>
        <end position="412"/>
    </location>
</feature>
<evidence type="ECO:0000256" key="9">
    <source>
        <dbReference type="ARBA" id="ARBA00023136"/>
    </source>
</evidence>
<evidence type="ECO:0000256" key="10">
    <source>
        <dbReference type="SAM" id="Phobius"/>
    </source>
</evidence>
<dbReference type="InterPro" id="IPR003593">
    <property type="entry name" value="AAA+_ATPase"/>
</dbReference>
<gene>
    <name evidence="13" type="primary">ABCC1</name>
    <name evidence="13" type="ORF">NPIL_648961</name>
</gene>
<feature type="transmembrane region" description="Helical" evidence="10">
    <location>
        <begin position="71"/>
        <end position="90"/>
    </location>
</feature>
<comment type="similarity">
    <text evidence="2">Belongs to the ABC transporter superfamily. ABCC family. Conjugate transporter (TC 3.A.1.208) subfamily.</text>
</comment>
<keyword evidence="3" id="KW-0813">Transport</keyword>
<dbReference type="OrthoDB" id="6424199at2759"/>
<proteinExistence type="inferred from homology"/>
<feature type="transmembrane region" description="Helical" evidence="10">
    <location>
        <begin position="275"/>
        <end position="295"/>
    </location>
</feature>
<dbReference type="PANTHER" id="PTHR24223">
    <property type="entry name" value="ATP-BINDING CASSETTE SUB-FAMILY C"/>
    <property type="match status" value="1"/>
</dbReference>
<dbReference type="CDD" id="cd18595">
    <property type="entry name" value="ABC_6TM_MRP1_2_3_6_D1_like"/>
    <property type="match status" value="1"/>
</dbReference>
<feature type="transmembrane region" description="Helical" evidence="10">
    <location>
        <begin position="32"/>
        <end position="50"/>
    </location>
</feature>
<evidence type="ECO:0000256" key="5">
    <source>
        <dbReference type="ARBA" id="ARBA00022737"/>
    </source>
</evidence>
<feature type="transmembrane region" description="Helical" evidence="10">
    <location>
        <begin position="496"/>
        <end position="523"/>
    </location>
</feature>
<dbReference type="Gene3D" id="1.20.1560.10">
    <property type="entry name" value="ABC transporter type 1, transmembrane domain"/>
    <property type="match status" value="2"/>
</dbReference>
<feature type="transmembrane region" description="Helical" evidence="10">
    <location>
        <begin position="316"/>
        <end position="334"/>
    </location>
</feature>
<feature type="transmembrane region" description="Helical" evidence="10">
    <location>
        <begin position="1127"/>
        <end position="1148"/>
    </location>
</feature>
<accession>A0A8X6NE28</accession>
<keyword evidence="14" id="KW-1185">Reference proteome</keyword>
<dbReference type="CDD" id="cd03250">
    <property type="entry name" value="ABCC_MRP_domain1"/>
    <property type="match status" value="1"/>
</dbReference>
<dbReference type="InterPro" id="IPR036640">
    <property type="entry name" value="ABC1_TM_sf"/>
</dbReference>
<dbReference type="Proteomes" id="UP000887013">
    <property type="component" value="Unassembled WGS sequence"/>
</dbReference>
<dbReference type="FunFam" id="3.40.50.300:FF:000997">
    <property type="entry name" value="Multidrug resistance-associated protein 1"/>
    <property type="match status" value="1"/>
</dbReference>
<dbReference type="GO" id="GO:0140359">
    <property type="term" value="F:ABC-type transporter activity"/>
    <property type="evidence" value="ECO:0007669"/>
    <property type="project" value="InterPro"/>
</dbReference>
<dbReference type="FunFam" id="1.20.1560.10:FF:000006">
    <property type="entry name" value="ATP-binding cassette, sub-family C (CFTR/MRP), member 9"/>
    <property type="match status" value="1"/>
</dbReference>